<dbReference type="EMBL" id="JAVRAA010000028">
    <property type="protein sequence ID" value="MDT0340827.1"/>
    <property type="molecule type" value="Genomic_DNA"/>
</dbReference>
<gene>
    <name evidence="1" type="ORF">RJN63_28620</name>
</gene>
<protein>
    <submittedName>
        <fullName evidence="1">PAAR domain-containing protein</fullName>
    </submittedName>
</protein>
<dbReference type="AlphaFoldDB" id="A0AAE4KBP6"/>
<dbReference type="InterPro" id="IPR008727">
    <property type="entry name" value="PAAR_motif"/>
</dbReference>
<organism evidence="1">
    <name type="scientific">Herbaspirillum huttiense subsp. nephrolepidis</name>
    <dbReference type="NCBI Taxonomy" id="3075126"/>
    <lineage>
        <taxon>Bacteria</taxon>
        <taxon>Pseudomonadati</taxon>
        <taxon>Pseudomonadota</taxon>
        <taxon>Betaproteobacteria</taxon>
        <taxon>Burkholderiales</taxon>
        <taxon>Oxalobacteraceae</taxon>
        <taxon>Herbaspirillum</taxon>
    </lineage>
</organism>
<dbReference type="RefSeq" id="WP_310839146.1">
    <property type="nucleotide sequence ID" value="NZ_JAVLSM010000030.1"/>
</dbReference>
<name>A0AAE4KBP6_9BURK</name>
<comment type="caution">
    <text evidence="1">The sequence shown here is derived from an EMBL/GenBank/DDBJ whole genome shotgun (WGS) entry which is preliminary data.</text>
</comment>
<evidence type="ECO:0000313" key="1">
    <source>
        <dbReference type="EMBL" id="MDT0340827.1"/>
    </source>
</evidence>
<dbReference type="Gene3D" id="2.60.200.60">
    <property type="match status" value="1"/>
</dbReference>
<sequence length="187" mass="19383">MPRNIIVLGDKTSHGGTVISASMTSATHGKGWARVGDMVSCPRCRGIFPIIQGDSSLLDDGKAVAYDGNKVACGAVLMSSQSVTTTDPSGGAAPGASLDAGRSGDIGSKLVANYHDEPLDDLGERFKGRFQVVDSVTGQPVADQAVRVRSTSGQYLTGATDAEGFTQWVEREANEALAFDLFGKGAT</sequence>
<proteinExistence type="predicted"/>
<accession>A0AAE4KBP6</accession>
<dbReference type="Pfam" id="PF05488">
    <property type="entry name" value="PAAR_motif"/>
    <property type="match status" value="1"/>
</dbReference>
<dbReference type="CDD" id="cd14744">
    <property type="entry name" value="PAAR_CT_2"/>
    <property type="match status" value="1"/>
</dbReference>
<reference evidence="1" key="1">
    <citation type="submission" date="2023-02" db="EMBL/GenBank/DDBJ databases">
        <title>Description of Herbaspirillum huttiense subsp. nephrolepsisexaltata and Herbaspirillum huttiense subsp. lycopersicon.</title>
        <authorList>
            <person name="Poudel M."/>
            <person name="Sharma A."/>
            <person name="Goss E."/>
            <person name="Tapia J.H."/>
            <person name="Harmon C.M."/>
            <person name="Jones J.B."/>
        </authorList>
    </citation>
    <scope>NUCLEOTIDE SEQUENCE</scope>
    <source>
        <strain evidence="1">NC40101</strain>
    </source>
</reference>